<evidence type="ECO:0000256" key="8">
    <source>
        <dbReference type="ARBA" id="ARBA00023278"/>
    </source>
</evidence>
<dbReference type="GO" id="GO:1902025">
    <property type="term" value="P:nitrate import"/>
    <property type="evidence" value="ECO:0007669"/>
    <property type="project" value="TreeGrafter"/>
</dbReference>
<evidence type="ECO:0000256" key="9">
    <source>
        <dbReference type="SAM" id="MobiDB-lite"/>
    </source>
</evidence>
<feature type="signal peptide" evidence="10">
    <location>
        <begin position="1"/>
        <end position="30"/>
    </location>
</feature>
<comment type="caution">
    <text evidence="11">The sequence shown here is derived from an EMBL/GenBank/DDBJ whole genome shotgun (WGS) entry which is preliminary data.</text>
</comment>
<dbReference type="GO" id="GO:0005179">
    <property type="term" value="F:hormone activity"/>
    <property type="evidence" value="ECO:0007669"/>
    <property type="project" value="UniProtKB-KW"/>
</dbReference>
<evidence type="ECO:0000256" key="3">
    <source>
        <dbReference type="ARBA" id="ARBA00022473"/>
    </source>
</evidence>
<keyword evidence="3" id="KW-0217">Developmental protein</keyword>
<gene>
    <name evidence="11" type="ORF">ISN45_Aa08g031460</name>
</gene>
<comment type="subcellular location">
    <subcellularLocation>
        <location evidence="1">Secreted</location>
        <location evidence="1">Extracellular space</location>
        <location evidence="1">Apoplast</location>
    </subcellularLocation>
</comment>
<evidence type="ECO:0000313" key="12">
    <source>
        <dbReference type="Proteomes" id="UP000694240"/>
    </source>
</evidence>
<keyword evidence="6" id="KW-0372">Hormone</keyword>
<keyword evidence="8" id="KW-0379">Hydroxylation</keyword>
<dbReference type="AlphaFoldDB" id="A0A8T1XPH8"/>
<comment type="similarity">
    <text evidence="2">Belongs to the C-terminally encoded plant signaling peptide (CEP) family.</text>
</comment>
<evidence type="ECO:0000256" key="6">
    <source>
        <dbReference type="ARBA" id="ARBA00022702"/>
    </source>
</evidence>
<proteinExistence type="inferred from homology"/>
<evidence type="ECO:0000256" key="10">
    <source>
        <dbReference type="SAM" id="SignalP"/>
    </source>
</evidence>
<feature type="chain" id="PRO_5035716208" description="Transmembrane protein" evidence="10">
    <location>
        <begin position="31"/>
        <end position="106"/>
    </location>
</feature>
<evidence type="ECO:0000256" key="1">
    <source>
        <dbReference type="ARBA" id="ARBA00004271"/>
    </source>
</evidence>
<evidence type="ECO:0000256" key="2">
    <source>
        <dbReference type="ARBA" id="ARBA00008963"/>
    </source>
</evidence>
<protein>
    <recommendedName>
        <fullName evidence="13">Transmembrane protein</fullName>
    </recommendedName>
</protein>
<dbReference type="GO" id="GO:2000280">
    <property type="term" value="P:regulation of root development"/>
    <property type="evidence" value="ECO:0007669"/>
    <property type="project" value="TreeGrafter"/>
</dbReference>
<evidence type="ECO:0000256" key="7">
    <source>
        <dbReference type="ARBA" id="ARBA00022729"/>
    </source>
</evidence>
<dbReference type="GO" id="GO:0048364">
    <property type="term" value="P:root development"/>
    <property type="evidence" value="ECO:0007669"/>
    <property type="project" value="InterPro"/>
</dbReference>
<evidence type="ECO:0000313" key="11">
    <source>
        <dbReference type="EMBL" id="KAG7535745.1"/>
    </source>
</evidence>
<sequence>MESSMGQKKTLYACVFLLMVFFLGFNCVHGRTLNVDNKIDGGHDDSKTMMALAKHNDMMVDDKTVQFSPPPPPPPSPLQSGGKAAEDFRPTTPGHSPGIGHSLSHN</sequence>
<dbReference type="PANTHER" id="PTHR33348:SF39">
    <property type="entry name" value="PRECURSOR OF CEP5"/>
    <property type="match status" value="1"/>
</dbReference>
<dbReference type="InterPro" id="IPR033250">
    <property type="entry name" value="CEP"/>
</dbReference>
<dbReference type="GO" id="GO:1901371">
    <property type="term" value="P:regulation of leaf morphogenesis"/>
    <property type="evidence" value="ECO:0007669"/>
    <property type="project" value="TreeGrafter"/>
</dbReference>
<evidence type="ECO:0008006" key="13">
    <source>
        <dbReference type="Google" id="ProtNLM"/>
    </source>
</evidence>
<accession>A0A8T1XPH8</accession>
<dbReference type="Proteomes" id="UP000694240">
    <property type="component" value="Chromosome 13"/>
</dbReference>
<keyword evidence="7 10" id="KW-0732">Signal</keyword>
<organism evidence="11 12">
    <name type="scientific">Arabidopsis thaliana x Arabidopsis arenosa</name>
    <dbReference type="NCBI Taxonomy" id="1240361"/>
    <lineage>
        <taxon>Eukaryota</taxon>
        <taxon>Viridiplantae</taxon>
        <taxon>Streptophyta</taxon>
        <taxon>Embryophyta</taxon>
        <taxon>Tracheophyta</taxon>
        <taxon>Spermatophyta</taxon>
        <taxon>Magnoliopsida</taxon>
        <taxon>eudicotyledons</taxon>
        <taxon>Gunneridae</taxon>
        <taxon>Pentapetalae</taxon>
        <taxon>rosids</taxon>
        <taxon>malvids</taxon>
        <taxon>Brassicales</taxon>
        <taxon>Brassicaceae</taxon>
        <taxon>Camelineae</taxon>
        <taxon>Arabidopsis</taxon>
    </lineage>
</organism>
<feature type="compositionally biased region" description="Pro residues" evidence="9">
    <location>
        <begin position="68"/>
        <end position="77"/>
    </location>
</feature>
<reference evidence="11 12" key="1">
    <citation type="submission" date="2020-12" db="EMBL/GenBank/DDBJ databases">
        <title>Concerted genomic and epigenomic changes stabilize Arabidopsis allopolyploids.</title>
        <authorList>
            <person name="Chen Z."/>
        </authorList>
    </citation>
    <scope>NUCLEOTIDE SEQUENCE [LARGE SCALE GENOMIC DNA]</scope>
    <source>
        <strain evidence="11">Allo738</strain>
        <tissue evidence="11">Leaf</tissue>
    </source>
</reference>
<keyword evidence="12" id="KW-1185">Reference proteome</keyword>
<dbReference type="PANTHER" id="PTHR33348">
    <property type="entry name" value="PRECURSOR OF CEP5"/>
    <property type="match status" value="1"/>
</dbReference>
<name>A0A8T1XPH8_9BRAS</name>
<evidence type="ECO:0000256" key="4">
    <source>
        <dbReference type="ARBA" id="ARBA00022523"/>
    </source>
</evidence>
<keyword evidence="5" id="KW-0964">Secreted</keyword>
<keyword evidence="4" id="KW-0052">Apoplast</keyword>
<evidence type="ECO:0000256" key="5">
    <source>
        <dbReference type="ARBA" id="ARBA00022525"/>
    </source>
</evidence>
<dbReference type="GO" id="GO:0006995">
    <property type="term" value="P:cellular response to nitrogen starvation"/>
    <property type="evidence" value="ECO:0007669"/>
    <property type="project" value="UniProtKB-ARBA"/>
</dbReference>
<dbReference type="EMBL" id="JAEFBK010000013">
    <property type="protein sequence ID" value="KAG7535745.1"/>
    <property type="molecule type" value="Genomic_DNA"/>
</dbReference>
<feature type="region of interest" description="Disordered" evidence="9">
    <location>
        <begin position="59"/>
        <end position="106"/>
    </location>
</feature>
<dbReference type="GO" id="GO:0048046">
    <property type="term" value="C:apoplast"/>
    <property type="evidence" value="ECO:0007669"/>
    <property type="project" value="UniProtKB-SubCell"/>
</dbReference>